<feature type="coiled-coil region" evidence="1">
    <location>
        <begin position="1233"/>
        <end position="1518"/>
    </location>
</feature>
<feature type="coiled-coil region" evidence="1">
    <location>
        <begin position="1099"/>
        <end position="1175"/>
    </location>
</feature>
<feature type="coiled-coil region" evidence="1">
    <location>
        <begin position="761"/>
        <end position="842"/>
    </location>
</feature>
<dbReference type="PANTHER" id="PTHR19327">
    <property type="entry name" value="GOLGIN"/>
    <property type="match status" value="1"/>
</dbReference>
<organism evidence="3">
    <name type="scientific">Tabanus bromius</name>
    <name type="common">Band-eyed brown horse fly</name>
    <dbReference type="NCBI Taxonomy" id="304241"/>
    <lineage>
        <taxon>Eukaryota</taxon>
        <taxon>Metazoa</taxon>
        <taxon>Ecdysozoa</taxon>
        <taxon>Arthropoda</taxon>
        <taxon>Hexapoda</taxon>
        <taxon>Insecta</taxon>
        <taxon>Pterygota</taxon>
        <taxon>Neoptera</taxon>
        <taxon>Endopterygota</taxon>
        <taxon>Diptera</taxon>
        <taxon>Brachycera</taxon>
        <taxon>Tabanomorpha</taxon>
        <taxon>Tabanoidea</taxon>
        <taxon>Tabanidae</taxon>
        <taxon>Tabanus</taxon>
    </lineage>
</organism>
<feature type="compositionally biased region" description="Basic and acidic residues" evidence="2">
    <location>
        <begin position="1791"/>
        <end position="1801"/>
    </location>
</feature>
<feature type="coiled-coil region" evidence="1">
    <location>
        <begin position="1836"/>
        <end position="1900"/>
    </location>
</feature>
<feature type="coiled-coil region" evidence="1">
    <location>
        <begin position="576"/>
        <end position="645"/>
    </location>
</feature>
<feature type="non-terminal residue" evidence="3">
    <location>
        <position position="1"/>
    </location>
</feature>
<feature type="coiled-coil region" evidence="1">
    <location>
        <begin position="409"/>
        <end position="540"/>
    </location>
</feature>
<feature type="coiled-coil region" evidence="1">
    <location>
        <begin position="1682"/>
        <end position="1744"/>
    </location>
</feature>
<feature type="compositionally biased region" description="Polar residues" evidence="2">
    <location>
        <begin position="1761"/>
        <end position="1775"/>
    </location>
</feature>
<feature type="coiled-coil region" evidence="1">
    <location>
        <begin position="126"/>
        <end position="233"/>
    </location>
</feature>
<feature type="region of interest" description="Disordered" evidence="2">
    <location>
        <begin position="1753"/>
        <end position="1822"/>
    </location>
</feature>
<dbReference type="SUPFAM" id="SSF57997">
    <property type="entry name" value="Tropomyosin"/>
    <property type="match status" value="1"/>
</dbReference>
<proteinExistence type="evidence at transcript level"/>
<name>A0A0K8TU04_TABBR</name>
<accession>A0A0K8TU04</accession>
<evidence type="ECO:0000256" key="2">
    <source>
        <dbReference type="SAM" id="MobiDB-lite"/>
    </source>
</evidence>
<protein>
    <submittedName>
        <fullName evidence="3">Putative titin isoform x4</fullName>
    </submittedName>
</protein>
<evidence type="ECO:0000256" key="1">
    <source>
        <dbReference type="SAM" id="Coils"/>
    </source>
</evidence>
<feature type="coiled-coil region" evidence="1">
    <location>
        <begin position="900"/>
        <end position="1059"/>
    </location>
</feature>
<feature type="coiled-coil region" evidence="1">
    <location>
        <begin position="674"/>
        <end position="715"/>
    </location>
</feature>
<feature type="coiled-coil region" evidence="1">
    <location>
        <begin position="5"/>
        <end position="32"/>
    </location>
</feature>
<keyword evidence="1" id="KW-0175">Coiled coil</keyword>
<dbReference type="PANTHER" id="PTHR19327:SF0">
    <property type="entry name" value="GOLGIN SUBFAMILY A MEMBER 4"/>
    <property type="match status" value="1"/>
</dbReference>
<feature type="coiled-coil region" evidence="1">
    <location>
        <begin position="1601"/>
        <end position="1628"/>
    </location>
</feature>
<feature type="compositionally biased region" description="Basic and acidic residues" evidence="2">
    <location>
        <begin position="1808"/>
        <end position="1821"/>
    </location>
</feature>
<dbReference type="Gene3D" id="1.10.287.1490">
    <property type="match status" value="1"/>
</dbReference>
<dbReference type="EMBL" id="GDAI01000002">
    <property type="protein sequence ID" value="JAI17601.1"/>
    <property type="molecule type" value="mRNA"/>
</dbReference>
<sequence length="2050" mass="238887">LEEQVKMLNSKEADYIRQLEELQQKNKNLTDFANDAESFKYMYEEKLKRAKVRENDLLVLLGEKDAQISNMERNVSFNKNSILIDKSIATEIALNAKGDVCFCGLHETHSKLSEDFKKLSEESQILKSKVISLEKANEEKASLEKEIDNLKLSVSESDKNIKKLQKDVESYRSKTVTLQKEYDQISNELMEAIQDCEDFKSKCLKYESNITNFEEMKKNLQEKNEELEKTYGNMYKFLSNLNIALDNLENADFDKIATISFAHGDLHSDTILNKIKSFTSNLISNCETLRVENQSLNEDKVALSNSIESLNQKHSIKLEELSRHISKLATVVSEPTLDHELTSEYLTHVIESAIAKINLTRESESNGTQTLISEEDNRQCQKELNVLYEQTEQLGSSLAELYGSQTNYLDKITDLENALSEQLKAKESEVLNLLEENLKLNNRFESEKSNLESEISKLNKEIRNLHSSIEAAEEKLSQEHQNKNYLCNRLDEIIRDLENRLENVAIDYQKRNEPEDLSSIQSMQKEMETHALREADLERDLEYIKGKCFQLEEELKFTLSSRDEVIAANKCFEQQVLELNNFVEQKTLECQQLEKKCSETESSMSALEMEVTNSNEKFNKIELQKVELEELLKSRTVELEKLTENFSLKCKELCELEEKCCSLNTTVSVLLKEKDEVMQEKHELLIEYDSLKHTLEEIQTEKEEMDETLQFQLKKFNLNKEFEDLKTSFCMQNAELEELKKKYNEETLTRSDETFNHSDALMDAMEEKDNAISENKKLVEQVEEAVGNYKLRHSNEIRVMEVKHNEEMEIYKKNLKELEELKENTLKENQKLKKDITEFQISLCNKTKELADLQSLYDETYSNIGIMSQKLEEKSSELLELKNCISELTVQLNEVKMKYETDLNAKNSNVNEQLNELLTQKETVVNENCKLMEEAKQMKEIIEELTEKYKTINATYEDACEKVKTYEQEALAQKNALEENTKLTQEIEQMTKCVEEVTEKFKKLNATYEDECQKNKGYEQEIVKRDEIILENLKLAEEIKELRKVVEELTQKLAELNTVHESECSKVKFYEQEVVDKSGEIQRLKSIISETNDELVKRTEIVQQKNVELLEKVKNLEDDILKREEEVMKLQTKYEEVCKKLSDKEDELSKSEKQCDEVRAEYEQLKVIYDKLVAEDQAHKDELKIKIEELCQTEIAYKTKQTELDDKIQDLEQCLAAEKEHQYKLASEHEIELEKKIKIISELTDKYNTLDNELNLILEENKKMTETIKELMDELEVYKTSSETMRSEVEGLRIKYEEATNKITSVLTEEFETKRNLEELSEKLRLLSEDQQNLVSENKTLTLTLAASEEALEILKAKHTQELKDLQNDIKNQNLQATEQLNKICSEKQNLLGEMERLNLCITKKREEYLELERTHNNILQKVSKAEEQLSTKCKELLELEGNYKSLSDQLEAALTEKQYTSSSNMKLIEQVQHLTQQLEEAKSTLEERYKGIDSDYNEQIKALKVKHAEEIQNLQEKSATEINDLRTKYEEEIIGLKSTQDKEIKTLNHKYEEICSIKNSLMDQVRDLSLQTNVLKETLNNITTQKNVFETENKNYILLQSKLQNENIRLIDEVKQVNEKYDDLNKKFEICMQSLKQNEPEKLKLEEKVRYLTEKNIEFAKQIQVLNDEKTKIETKLNTHANTIQSDVIRCQAEKKNLENKISTLDTKLRQNESQKLLLSNKIEALELEKSEMKKLLDDKVKQITNIANSSLGRSKLDNNHLSPERCSTSTSRNGDSHLSKVKSSSPTSEEIRRNSLIDRKTKRRSKHDEKRQSLWENTRDISTMTMPTNNLCSCEELNTKVNELKRAIRIKECQINTLMLEARHNPLKEENKELLKRIGEDEAEKHTLRAEIDKLKTRSVTFAERNCTKCANRTSCTYTNKLCQTDKVCMTQPNHVEDISELKQKCDTLLGEVSKLKINNDDLKKICRLRLSRIHELEGKCKNEKENECLNQDPSTSNQISTLKATIESLKKDLHYITKKYQLCKTICISRAEKITALEKKIEEKGAS</sequence>
<evidence type="ECO:0000313" key="3">
    <source>
        <dbReference type="EMBL" id="JAI17601.1"/>
    </source>
</evidence>
<reference evidence="3" key="1">
    <citation type="journal article" date="2015" name="Insect Biochem. Mol. Biol.">
        <title>An insight into the sialome of the horse fly, Tabanus bromius.</title>
        <authorList>
            <person name="Ribeiro J.M."/>
            <person name="Kazimirova M."/>
            <person name="Takac P."/>
            <person name="Andersen J.F."/>
            <person name="Francischetti I.M."/>
        </authorList>
    </citation>
    <scope>NUCLEOTIDE SEQUENCE</scope>
</reference>